<keyword evidence="7" id="KW-1185">Reference proteome</keyword>
<dbReference type="Gene3D" id="1.10.357.10">
    <property type="entry name" value="Tetracycline Repressor, domain 2"/>
    <property type="match status" value="1"/>
</dbReference>
<evidence type="ECO:0000256" key="4">
    <source>
        <dbReference type="PROSITE-ProRule" id="PRU00335"/>
    </source>
</evidence>
<dbReference type="InterPro" id="IPR049445">
    <property type="entry name" value="TetR_SbtR-like_C"/>
</dbReference>
<evidence type="ECO:0000256" key="3">
    <source>
        <dbReference type="ARBA" id="ARBA00023163"/>
    </source>
</evidence>
<dbReference type="RefSeq" id="WP_344752911.1">
    <property type="nucleotide sequence ID" value="NZ_BAABBW010000002.1"/>
</dbReference>
<dbReference type="PANTHER" id="PTHR30055">
    <property type="entry name" value="HTH-TYPE TRANSCRIPTIONAL REGULATOR RUTR"/>
    <property type="match status" value="1"/>
</dbReference>
<dbReference type="Pfam" id="PF21597">
    <property type="entry name" value="TetR_C_43"/>
    <property type="match status" value="1"/>
</dbReference>
<dbReference type="Pfam" id="PF00440">
    <property type="entry name" value="TetR_N"/>
    <property type="match status" value="1"/>
</dbReference>
<evidence type="ECO:0000313" key="6">
    <source>
        <dbReference type="EMBL" id="GAA4173150.1"/>
    </source>
</evidence>
<keyword evidence="1" id="KW-0805">Transcription regulation</keyword>
<dbReference type="InterPro" id="IPR001647">
    <property type="entry name" value="HTH_TetR"/>
</dbReference>
<protein>
    <submittedName>
        <fullName evidence="6">TetR/AcrR family transcriptional regulator</fullName>
    </submittedName>
</protein>
<gene>
    <name evidence="6" type="ORF">GCM10022287_15160</name>
</gene>
<reference evidence="7" key="1">
    <citation type="journal article" date="2019" name="Int. J. Syst. Evol. Microbiol.">
        <title>The Global Catalogue of Microorganisms (GCM) 10K type strain sequencing project: providing services to taxonomists for standard genome sequencing and annotation.</title>
        <authorList>
            <consortium name="The Broad Institute Genomics Platform"/>
            <consortium name="The Broad Institute Genome Sequencing Center for Infectious Disease"/>
            <person name="Wu L."/>
            <person name="Ma J."/>
        </authorList>
    </citation>
    <scope>NUCLEOTIDE SEQUENCE [LARGE SCALE GENOMIC DNA]</scope>
    <source>
        <strain evidence="7">JCM 17591</strain>
    </source>
</reference>
<evidence type="ECO:0000313" key="7">
    <source>
        <dbReference type="Proteomes" id="UP001501079"/>
    </source>
</evidence>
<proteinExistence type="predicted"/>
<sequence>MPRADAQRNVDALLAAAKEEFDAHGVDVGIRAIAARAGVGTATLYRHFPHRSDLIAAVFRREIDDVTAQAAQLAQSHEPGEALELWVQRYTAFVATKHGLGSALHSGNPAYSGLREYFEGNAGPALQRLLDSAAKAGVIRDGVDPFELISAIANLSAPAPAGADPARATRMVRLLLDGLRYGAGATEIERRSAAG</sequence>
<keyword evidence="3" id="KW-0804">Transcription</keyword>
<organism evidence="6 7">
    <name type="scientific">Gryllotalpicola koreensis</name>
    <dbReference type="NCBI Taxonomy" id="993086"/>
    <lineage>
        <taxon>Bacteria</taxon>
        <taxon>Bacillati</taxon>
        <taxon>Actinomycetota</taxon>
        <taxon>Actinomycetes</taxon>
        <taxon>Micrococcales</taxon>
        <taxon>Microbacteriaceae</taxon>
        <taxon>Gryllotalpicola</taxon>
    </lineage>
</organism>
<feature type="domain" description="HTH tetR-type" evidence="5">
    <location>
        <begin position="7"/>
        <end position="66"/>
    </location>
</feature>
<evidence type="ECO:0000256" key="2">
    <source>
        <dbReference type="ARBA" id="ARBA00023125"/>
    </source>
</evidence>
<dbReference type="InterPro" id="IPR009057">
    <property type="entry name" value="Homeodomain-like_sf"/>
</dbReference>
<dbReference type="InterPro" id="IPR036271">
    <property type="entry name" value="Tet_transcr_reg_TetR-rel_C_sf"/>
</dbReference>
<name>A0ABP7ZXY4_9MICO</name>
<dbReference type="EMBL" id="BAABBW010000002">
    <property type="protein sequence ID" value="GAA4173150.1"/>
    <property type="molecule type" value="Genomic_DNA"/>
</dbReference>
<evidence type="ECO:0000256" key="1">
    <source>
        <dbReference type="ARBA" id="ARBA00023015"/>
    </source>
</evidence>
<dbReference type="InterPro" id="IPR050109">
    <property type="entry name" value="HTH-type_TetR-like_transc_reg"/>
</dbReference>
<dbReference type="PROSITE" id="PS50977">
    <property type="entry name" value="HTH_TETR_2"/>
    <property type="match status" value="1"/>
</dbReference>
<dbReference type="PRINTS" id="PR00455">
    <property type="entry name" value="HTHTETR"/>
</dbReference>
<feature type="DNA-binding region" description="H-T-H motif" evidence="4">
    <location>
        <begin position="29"/>
        <end position="48"/>
    </location>
</feature>
<dbReference type="SUPFAM" id="SSF48498">
    <property type="entry name" value="Tetracyclin repressor-like, C-terminal domain"/>
    <property type="match status" value="1"/>
</dbReference>
<keyword evidence="2 4" id="KW-0238">DNA-binding</keyword>
<dbReference type="SUPFAM" id="SSF46689">
    <property type="entry name" value="Homeodomain-like"/>
    <property type="match status" value="1"/>
</dbReference>
<evidence type="ECO:0000259" key="5">
    <source>
        <dbReference type="PROSITE" id="PS50977"/>
    </source>
</evidence>
<dbReference type="Proteomes" id="UP001501079">
    <property type="component" value="Unassembled WGS sequence"/>
</dbReference>
<accession>A0ABP7ZXY4</accession>
<dbReference type="PANTHER" id="PTHR30055:SF234">
    <property type="entry name" value="HTH-TYPE TRANSCRIPTIONAL REGULATOR BETI"/>
    <property type="match status" value="1"/>
</dbReference>
<comment type="caution">
    <text evidence="6">The sequence shown here is derived from an EMBL/GenBank/DDBJ whole genome shotgun (WGS) entry which is preliminary data.</text>
</comment>